<name>A0ABN5X3S8_9GAMM</name>
<dbReference type="Proteomes" id="UP000289555">
    <property type="component" value="Chromosome"/>
</dbReference>
<organism evidence="1 2">
    <name type="scientific">Vreelandella olivaria</name>
    <dbReference type="NCBI Taxonomy" id="390919"/>
    <lineage>
        <taxon>Bacteria</taxon>
        <taxon>Pseudomonadati</taxon>
        <taxon>Pseudomonadota</taxon>
        <taxon>Gammaproteobacteria</taxon>
        <taxon>Oceanospirillales</taxon>
        <taxon>Halomonadaceae</taxon>
        <taxon>Vreelandella</taxon>
    </lineage>
</organism>
<sequence length="45" mass="5214">MHLGDEVVGERRLVALENIEEGGLFKRLFDQVQRFFSNLISSFTD</sequence>
<evidence type="ECO:0000313" key="1">
    <source>
        <dbReference type="EMBL" id="BBI51497.1"/>
    </source>
</evidence>
<evidence type="ECO:0000313" key="2">
    <source>
        <dbReference type="Proteomes" id="UP000289555"/>
    </source>
</evidence>
<protein>
    <submittedName>
        <fullName evidence="1">Uncharacterized protein</fullName>
    </submittedName>
</protein>
<proteinExistence type="predicted"/>
<reference evidence="2" key="1">
    <citation type="journal article" date="2019" name="Microbiol. Resour. Announc.">
        <title>Complete Genome Sequence of Halomonas olivaria, a Moderately Halophilic Bacterium Isolated from Olive Processing Effluents, Obtained by Nanopore Sequencing.</title>
        <authorList>
            <person name="Nagata S."/>
            <person name="Ii K.M."/>
            <person name="Tsukimi T."/>
            <person name="Miura M.C."/>
            <person name="Galipon J."/>
            <person name="Arakawa K."/>
        </authorList>
    </citation>
    <scope>NUCLEOTIDE SEQUENCE [LARGE SCALE GENOMIC DNA]</scope>
    <source>
        <strain evidence="2">TYRC17</strain>
    </source>
</reference>
<gene>
    <name evidence="1" type="ORF">HORIV_39180</name>
</gene>
<keyword evidence="2" id="KW-1185">Reference proteome</keyword>
<dbReference type="EMBL" id="AP019416">
    <property type="protein sequence ID" value="BBI51497.1"/>
    <property type="molecule type" value="Genomic_DNA"/>
</dbReference>
<accession>A0ABN5X3S8</accession>